<accession>A0ABX4MB47</accession>
<evidence type="ECO:0000256" key="1">
    <source>
        <dbReference type="ARBA" id="ARBA00023015"/>
    </source>
</evidence>
<keyword evidence="1" id="KW-0805">Transcription regulation</keyword>
<keyword evidence="6" id="KW-1185">Reference proteome</keyword>
<dbReference type="EMBL" id="MTPX02000041">
    <property type="protein sequence ID" value="PHP52656.1"/>
    <property type="molecule type" value="Genomic_DNA"/>
</dbReference>
<protein>
    <submittedName>
        <fullName evidence="5">LacI family transcriptional regulator</fullName>
    </submittedName>
</protein>
<proteinExistence type="predicted"/>
<dbReference type="CDD" id="cd01574">
    <property type="entry name" value="PBP1_LacI"/>
    <property type="match status" value="1"/>
</dbReference>
<feature type="domain" description="HTH lacI-type" evidence="4">
    <location>
        <begin position="9"/>
        <end position="63"/>
    </location>
</feature>
<dbReference type="PROSITE" id="PS50932">
    <property type="entry name" value="HTH_LACI_2"/>
    <property type="match status" value="1"/>
</dbReference>
<dbReference type="InterPro" id="IPR028082">
    <property type="entry name" value="Peripla_BP_I"/>
</dbReference>
<dbReference type="SUPFAM" id="SSF53822">
    <property type="entry name" value="Periplasmic binding protein-like I"/>
    <property type="match status" value="1"/>
</dbReference>
<dbReference type="PANTHER" id="PTHR30146:SF153">
    <property type="entry name" value="LACTOSE OPERON REPRESSOR"/>
    <property type="match status" value="1"/>
</dbReference>
<dbReference type="SMART" id="SM00354">
    <property type="entry name" value="HTH_LACI"/>
    <property type="match status" value="1"/>
</dbReference>
<dbReference type="Pfam" id="PF13377">
    <property type="entry name" value="Peripla_BP_3"/>
    <property type="match status" value="1"/>
</dbReference>
<comment type="caution">
    <text evidence="5">The sequence shown here is derived from an EMBL/GenBank/DDBJ whole genome shotgun (WGS) entry which is preliminary data.</text>
</comment>
<keyword evidence="2" id="KW-0238">DNA-binding</keyword>
<dbReference type="CDD" id="cd01392">
    <property type="entry name" value="HTH_LacI"/>
    <property type="match status" value="1"/>
</dbReference>
<dbReference type="InterPro" id="IPR010982">
    <property type="entry name" value="Lambda_DNA-bd_dom_sf"/>
</dbReference>
<dbReference type="InterPro" id="IPR000843">
    <property type="entry name" value="HTH_LacI"/>
</dbReference>
<dbReference type="SUPFAM" id="SSF47413">
    <property type="entry name" value="lambda repressor-like DNA-binding domains"/>
    <property type="match status" value="1"/>
</dbReference>
<dbReference type="Proteomes" id="UP000194577">
    <property type="component" value="Unassembled WGS sequence"/>
</dbReference>
<keyword evidence="3" id="KW-0804">Transcription</keyword>
<dbReference type="Pfam" id="PF00356">
    <property type="entry name" value="LacI"/>
    <property type="match status" value="1"/>
</dbReference>
<dbReference type="Gene3D" id="3.40.50.2300">
    <property type="match status" value="2"/>
</dbReference>
<reference evidence="5 6" key="1">
    <citation type="submission" date="2017-10" db="EMBL/GenBank/DDBJ databases">
        <title>Draft genome sequence of cellulolytic Actinomyces sp CtC72 isolated from cattle rumen fluid.</title>
        <authorList>
            <person name="Joshi A.J."/>
            <person name="Vasudevan G."/>
            <person name="Lanjekar V.B."/>
            <person name="Hivarkar S."/>
            <person name="Engineer A."/>
            <person name="Pore S.D."/>
            <person name="Dhakephalkar P.K."/>
            <person name="Dagar S."/>
        </authorList>
    </citation>
    <scope>NUCLEOTIDE SEQUENCE [LARGE SCALE GENOMIC DNA]</scope>
    <source>
        <strain evidence="6">CtC72</strain>
    </source>
</reference>
<dbReference type="Gene3D" id="1.10.260.40">
    <property type="entry name" value="lambda repressor-like DNA-binding domains"/>
    <property type="match status" value="1"/>
</dbReference>
<evidence type="ECO:0000259" key="4">
    <source>
        <dbReference type="PROSITE" id="PS50932"/>
    </source>
</evidence>
<sequence length="337" mass="35903">MTTRRRHRASMADVAAAAGVSAQTVSRVSNDYPGVTEATRERVRTAMKDLGYRPNAAARALKRGSFHSIGVVMFDIVSTGNFSILAAVNDAVSEIGYTTALFTPRSRTGASLAGAFKRLDELSVDGAILMLEASPEAPDFVVPDYDSLVIVDSTLANTHAVVDTDQYGATREAVGHLLALGHRTVHHLAGPAVSYSAVRRARAWRRTLVQAGRRVAEPVYGDWTAASGYAAARTLLRDQDCTAVFCANDEMAVGLMRAAAEFGLRVPDDISVVGFDDIPLAAQLPVPLTTVHQDFASVGRTAVDRLMRIIRTGETVPGADLLPAHLVTRASTAAPPH</sequence>
<evidence type="ECO:0000313" key="5">
    <source>
        <dbReference type="EMBL" id="PHP52656.1"/>
    </source>
</evidence>
<name>A0ABX4MB47_9ACTO</name>
<evidence type="ECO:0000256" key="3">
    <source>
        <dbReference type="ARBA" id="ARBA00023163"/>
    </source>
</evidence>
<evidence type="ECO:0000313" key="6">
    <source>
        <dbReference type="Proteomes" id="UP000194577"/>
    </source>
</evidence>
<dbReference type="PANTHER" id="PTHR30146">
    <property type="entry name" value="LACI-RELATED TRANSCRIPTIONAL REPRESSOR"/>
    <property type="match status" value="1"/>
</dbReference>
<gene>
    <name evidence="5" type="ORF">BW737_007175</name>
</gene>
<organism evidence="5 6">
    <name type="scientific">Actinomyces ruminis</name>
    <dbReference type="NCBI Taxonomy" id="1937003"/>
    <lineage>
        <taxon>Bacteria</taxon>
        <taxon>Bacillati</taxon>
        <taxon>Actinomycetota</taxon>
        <taxon>Actinomycetes</taxon>
        <taxon>Actinomycetales</taxon>
        <taxon>Actinomycetaceae</taxon>
        <taxon>Actinomyces</taxon>
    </lineage>
</organism>
<dbReference type="InterPro" id="IPR046335">
    <property type="entry name" value="LacI/GalR-like_sensor"/>
</dbReference>
<evidence type="ECO:0000256" key="2">
    <source>
        <dbReference type="ARBA" id="ARBA00023125"/>
    </source>
</evidence>